<dbReference type="Proteomes" id="UP000831181">
    <property type="component" value="Plasmid p1unnamed"/>
</dbReference>
<evidence type="ECO:0000313" key="3">
    <source>
        <dbReference type="EMBL" id="UQS86232.1"/>
    </source>
</evidence>
<keyword evidence="3" id="KW-0614">Plasmid</keyword>
<evidence type="ECO:0000313" key="4">
    <source>
        <dbReference type="Proteomes" id="UP000831181"/>
    </source>
</evidence>
<dbReference type="NCBIfam" id="NF003361">
    <property type="entry name" value="PRK04435.1"/>
    <property type="match status" value="1"/>
</dbReference>
<evidence type="ECO:0000259" key="2">
    <source>
        <dbReference type="PROSITE" id="PS51671"/>
    </source>
</evidence>
<dbReference type="PIRSF" id="PIRSF025624">
    <property type="entry name" value="ACT_PheB"/>
    <property type="match status" value="1"/>
</dbReference>
<reference evidence="3" key="1">
    <citation type="journal article" date="2022" name="Int. J. Syst. Evol. Microbiol.">
        <title>Apilactobacillus apisilvae sp. nov., Nicolia spurrieriana gen. nov. sp. nov., Bombilactobacillus folatiphilus sp. nov. and Bombilactobacillus thymidiniphilus sp. nov., four new lactic acid bacterial isolates from stingless bees Tetragonula carbonaria and Austroplebeia australis.</title>
        <authorList>
            <person name="Oliphant S.A."/>
            <person name="Watson-Haigh N.S."/>
            <person name="Sumby K.M."/>
            <person name="Gardner J."/>
            <person name="Groom S."/>
            <person name="Jiranek V."/>
        </authorList>
    </citation>
    <scope>NUCLEOTIDE SEQUENCE</scope>
    <source>
        <strain evidence="3">SGEP1_A5</strain>
    </source>
</reference>
<dbReference type="PROSITE" id="PS51671">
    <property type="entry name" value="ACT"/>
    <property type="match status" value="1"/>
</dbReference>
<protein>
    <recommendedName>
        <fullName evidence="1">UPF0735 ACT domain-containing protein MOO44_00760</fullName>
    </recommendedName>
</protein>
<dbReference type="KEGG" id="lbe:MOO44_00760"/>
<dbReference type="EMBL" id="CP093360">
    <property type="protein sequence ID" value="UQS86232.1"/>
    <property type="molecule type" value="Genomic_DNA"/>
</dbReference>
<sequence length="144" mass="16098">MEKYYIIDQSLLPETFGKVIQARHMLDTGKVQKISDAVKTVGISRGSYYKYKDLVYEANNSSWDRKALISFMLDNRSGLLSRVLATISKSNASILTINQNIPIHNVASVVISLDLTHMEHTINDLLANIKTIDGTSKVNLISIE</sequence>
<dbReference type="Pfam" id="PF13291">
    <property type="entry name" value="ACT_4"/>
    <property type="match status" value="1"/>
</dbReference>
<name>A0A976RQW9_9LACO</name>
<geneLocation type="plasmid" evidence="3 4">
    <name>p1unnamed</name>
</geneLocation>
<comment type="similarity">
    <text evidence="1">Belongs to the UPF0735 family.</text>
</comment>
<dbReference type="InterPro" id="IPR002912">
    <property type="entry name" value="ACT_dom"/>
</dbReference>
<dbReference type="InterPro" id="IPR008310">
    <property type="entry name" value="UPF0735_ACT_dom-cont"/>
</dbReference>
<accession>A0A976RQW9</accession>
<dbReference type="InterPro" id="IPR045865">
    <property type="entry name" value="ACT-like_dom_sf"/>
</dbReference>
<gene>
    <name evidence="3" type="ORF">MOO44_00760</name>
</gene>
<proteinExistence type="inferred from homology"/>
<dbReference type="RefSeq" id="WP_260116040.1">
    <property type="nucleotide sequence ID" value="NZ_CP093360.1"/>
</dbReference>
<organism evidence="3 4">
    <name type="scientific">Nicoliella spurrieriana</name>
    <dbReference type="NCBI Taxonomy" id="2925830"/>
    <lineage>
        <taxon>Bacteria</taxon>
        <taxon>Bacillati</taxon>
        <taxon>Bacillota</taxon>
        <taxon>Bacilli</taxon>
        <taxon>Lactobacillales</taxon>
        <taxon>Lactobacillaceae</taxon>
        <taxon>Nicoliella</taxon>
    </lineage>
</organism>
<evidence type="ECO:0000256" key="1">
    <source>
        <dbReference type="HAMAP-Rule" id="MF_00707"/>
    </source>
</evidence>
<feature type="domain" description="ACT" evidence="2">
    <location>
        <begin position="68"/>
        <end position="143"/>
    </location>
</feature>
<dbReference type="HAMAP" id="MF_00707">
    <property type="entry name" value="UPF0735"/>
    <property type="match status" value="1"/>
</dbReference>
<dbReference type="AlphaFoldDB" id="A0A976RQW9"/>
<dbReference type="SUPFAM" id="SSF55021">
    <property type="entry name" value="ACT-like"/>
    <property type="match status" value="1"/>
</dbReference>
<keyword evidence="4" id="KW-1185">Reference proteome</keyword>